<protein>
    <submittedName>
        <fullName evidence="2">DUF4907 domain-containing protein</fullName>
    </submittedName>
</protein>
<feature type="signal peptide" evidence="1">
    <location>
        <begin position="1"/>
        <end position="23"/>
    </location>
</feature>
<evidence type="ECO:0000313" key="2">
    <source>
        <dbReference type="EMBL" id="HJA86231.1"/>
    </source>
</evidence>
<feature type="chain" id="PRO_5038920238" evidence="1">
    <location>
        <begin position="24"/>
        <end position="100"/>
    </location>
</feature>
<dbReference type="Proteomes" id="UP000823862">
    <property type="component" value="Unassembled WGS sequence"/>
</dbReference>
<dbReference type="EMBL" id="DWZI01000043">
    <property type="protein sequence ID" value="HJA86231.1"/>
    <property type="molecule type" value="Genomic_DNA"/>
</dbReference>
<keyword evidence="1" id="KW-0732">Signal</keyword>
<dbReference type="InterPro" id="IPR032593">
    <property type="entry name" value="DUF4907"/>
</dbReference>
<comment type="caution">
    <text evidence="2">The sequence shown here is derived from an EMBL/GenBank/DDBJ whole genome shotgun (WGS) entry which is preliminary data.</text>
</comment>
<organism evidence="2 3">
    <name type="scientific">Candidatus Bacteroides avicola</name>
    <dbReference type="NCBI Taxonomy" id="2838468"/>
    <lineage>
        <taxon>Bacteria</taxon>
        <taxon>Pseudomonadati</taxon>
        <taxon>Bacteroidota</taxon>
        <taxon>Bacteroidia</taxon>
        <taxon>Bacteroidales</taxon>
        <taxon>Bacteroidaceae</taxon>
        <taxon>Bacteroides</taxon>
    </lineage>
</organism>
<reference evidence="2" key="2">
    <citation type="submission" date="2021-04" db="EMBL/GenBank/DDBJ databases">
        <authorList>
            <person name="Gilroy R."/>
        </authorList>
    </citation>
    <scope>NUCLEOTIDE SEQUENCE</scope>
    <source>
        <strain evidence="2">ChiHjej12B11-9795</strain>
    </source>
</reference>
<evidence type="ECO:0000313" key="3">
    <source>
        <dbReference type="Proteomes" id="UP000823862"/>
    </source>
</evidence>
<accession>A0A9D2HXM5</accession>
<evidence type="ECO:0000256" key="1">
    <source>
        <dbReference type="SAM" id="SignalP"/>
    </source>
</evidence>
<proteinExistence type="predicted"/>
<dbReference type="Pfam" id="PF16250">
    <property type="entry name" value="DUF4907"/>
    <property type="match status" value="1"/>
</dbReference>
<gene>
    <name evidence="2" type="ORF">H9950_08605</name>
</gene>
<reference evidence="2" key="1">
    <citation type="journal article" date="2021" name="PeerJ">
        <title>Extensive microbial diversity within the chicken gut microbiome revealed by metagenomics and culture.</title>
        <authorList>
            <person name="Gilroy R."/>
            <person name="Ravi A."/>
            <person name="Getino M."/>
            <person name="Pursley I."/>
            <person name="Horton D.L."/>
            <person name="Alikhan N.F."/>
            <person name="Baker D."/>
            <person name="Gharbi K."/>
            <person name="Hall N."/>
            <person name="Watson M."/>
            <person name="Adriaenssens E.M."/>
            <person name="Foster-Nyarko E."/>
            <person name="Jarju S."/>
            <person name="Secka A."/>
            <person name="Antonio M."/>
            <person name="Oren A."/>
            <person name="Chaudhuri R.R."/>
            <person name="La Ragione R."/>
            <person name="Hildebrand F."/>
            <person name="Pallen M.J."/>
        </authorList>
    </citation>
    <scope>NUCLEOTIDE SEQUENCE</scope>
    <source>
        <strain evidence="2">ChiHjej12B11-9795</strain>
    </source>
</reference>
<name>A0A9D2HXM5_9BACE</name>
<sequence>MRMMQRGAVAGWLVLCLSCTSSGSQFTCRAMKVSGGYGYVILCREDTLICQPYVPAVSGKQVFVTEREALKVGQLVCRKLDKGRPPTLTREEISEALGDE</sequence>
<dbReference type="AlphaFoldDB" id="A0A9D2HXM5"/>